<dbReference type="InterPro" id="IPR010368">
    <property type="entry name" value="Com_YlbF"/>
</dbReference>
<dbReference type="Pfam" id="PF06133">
    <property type="entry name" value="Com_YlbF"/>
    <property type="match status" value="1"/>
</dbReference>
<name>A0A1W1VSW1_DESTI</name>
<dbReference type="AlphaFoldDB" id="A0A1W1VSW1"/>
<reference evidence="1 2" key="1">
    <citation type="submission" date="2017-04" db="EMBL/GenBank/DDBJ databases">
        <authorList>
            <person name="Afonso C.L."/>
            <person name="Miller P.J."/>
            <person name="Scott M.A."/>
            <person name="Spackman E."/>
            <person name="Goraichik I."/>
            <person name="Dimitrov K.M."/>
            <person name="Suarez D.L."/>
            <person name="Swayne D.E."/>
        </authorList>
    </citation>
    <scope>NUCLEOTIDE SEQUENCE [LARGE SCALE GENOMIC DNA]</scope>
    <source>
        <strain evidence="1 2">DSM 11270</strain>
    </source>
</reference>
<protein>
    <submittedName>
        <fullName evidence="1">Cell fate regulator YlbF, YheA/YmcA/DUF963 family (Controls sporulation, competence, biofilm development)</fullName>
    </submittedName>
</protein>
<sequence length="114" mass="13176">MSVYDLANKLATGLTKSDEYKRYQEAVVKVKGNEKNEQILSDLRSKQMEIQNMQMMGQSVPLEKIQDLENLSQKLVDYDEVAEFLEAEFYFGQMIGDIQSTITQAVEFWTPPEK</sequence>
<gene>
    <name evidence="1" type="ORF">SAMN00017405_1546</name>
</gene>
<dbReference type="OrthoDB" id="9811402at2"/>
<dbReference type="InterPro" id="IPR023378">
    <property type="entry name" value="YheA/YmcA-like_dom_sf"/>
</dbReference>
<dbReference type="Proteomes" id="UP000192731">
    <property type="component" value="Unassembled WGS sequence"/>
</dbReference>
<evidence type="ECO:0000313" key="2">
    <source>
        <dbReference type="Proteomes" id="UP000192731"/>
    </source>
</evidence>
<dbReference type="STRING" id="656914.SAMN00017405_1546"/>
<dbReference type="Gene3D" id="1.20.1500.10">
    <property type="entry name" value="YheA/YmcA-like"/>
    <property type="match status" value="1"/>
</dbReference>
<keyword evidence="2" id="KW-1185">Reference proteome</keyword>
<organism evidence="1 2">
    <name type="scientific">Desulfonispora thiosulfatigenes DSM 11270</name>
    <dbReference type="NCBI Taxonomy" id="656914"/>
    <lineage>
        <taxon>Bacteria</taxon>
        <taxon>Bacillati</taxon>
        <taxon>Bacillota</taxon>
        <taxon>Clostridia</taxon>
        <taxon>Eubacteriales</taxon>
        <taxon>Peptococcaceae</taxon>
        <taxon>Desulfonispora</taxon>
    </lineage>
</organism>
<dbReference type="RefSeq" id="WP_084054394.1">
    <property type="nucleotide sequence ID" value="NZ_FWWT01000023.1"/>
</dbReference>
<evidence type="ECO:0000313" key="1">
    <source>
        <dbReference type="EMBL" id="SMB96457.1"/>
    </source>
</evidence>
<accession>A0A1W1VSW1</accession>
<proteinExistence type="predicted"/>
<dbReference type="EMBL" id="FWWT01000023">
    <property type="protein sequence ID" value="SMB96457.1"/>
    <property type="molecule type" value="Genomic_DNA"/>
</dbReference>
<dbReference type="SUPFAM" id="SSF158622">
    <property type="entry name" value="YheA/YmcA-like"/>
    <property type="match status" value="1"/>
</dbReference>